<evidence type="ECO:0000256" key="7">
    <source>
        <dbReference type="ARBA" id="ARBA00023136"/>
    </source>
</evidence>
<dbReference type="GO" id="GO:0008360">
    <property type="term" value="P:regulation of cell shape"/>
    <property type="evidence" value="ECO:0007669"/>
    <property type="project" value="UniProtKB-KW"/>
</dbReference>
<dbReference type="Proteomes" id="UP000028868">
    <property type="component" value="Unassembled WGS sequence"/>
</dbReference>
<keyword evidence="7 8" id="KW-0472">Membrane</keyword>
<gene>
    <name evidence="9" type="primary">mreD</name>
    <name evidence="9" type="ORF">BN983_02774</name>
</gene>
<feature type="transmembrane region" description="Helical" evidence="8">
    <location>
        <begin position="35"/>
        <end position="52"/>
    </location>
</feature>
<evidence type="ECO:0000313" key="9">
    <source>
        <dbReference type="EMBL" id="CDQ24490.1"/>
    </source>
</evidence>
<protein>
    <submittedName>
        <fullName evidence="9">Rod shape-determining protein MreD</fullName>
    </submittedName>
</protein>
<evidence type="ECO:0000256" key="6">
    <source>
        <dbReference type="ARBA" id="ARBA00022989"/>
    </source>
</evidence>
<comment type="similarity">
    <text evidence="2">Belongs to the MreD family.</text>
</comment>
<keyword evidence="6 8" id="KW-1133">Transmembrane helix</keyword>
<comment type="caution">
    <text evidence="9">The sequence shown here is derived from an EMBL/GenBank/DDBJ whole genome shotgun (WGS) entry which is preliminary data.</text>
</comment>
<dbReference type="NCBIfam" id="TIGR03426">
    <property type="entry name" value="shape_MreD"/>
    <property type="match status" value="1"/>
</dbReference>
<feature type="transmembrane region" description="Helical" evidence="8">
    <location>
        <begin position="59"/>
        <end position="83"/>
    </location>
</feature>
<proteinExistence type="inferred from homology"/>
<keyword evidence="5" id="KW-0133">Cell shape</keyword>
<reference evidence="10" key="1">
    <citation type="submission" date="2014-03" db="EMBL/GenBank/DDBJ databases">
        <authorList>
            <person name="Urmite Genomes U."/>
        </authorList>
    </citation>
    <scope>NUCLEOTIDE SEQUENCE [LARGE SCALE GENOMIC DNA]</scope>
    <source>
        <strain evidence="10">HD-03</strain>
    </source>
</reference>
<sequence>MSRYFIALLCLFFLIMQGMAMSLLPANLVYSDLLMTPHWILIFLLIIAIFYDSDDTYHAVWYGLVFGLLIDVVYTGVLGVYMITYTLIIYTVHGLNKWLHANFFAASLLAIIGVALADTMLYIIYSFVQITTMSWGEYALLRLLPTLAANMIFFIILYPLVKEKVHDWAEEVSSL</sequence>
<evidence type="ECO:0000256" key="3">
    <source>
        <dbReference type="ARBA" id="ARBA00022475"/>
    </source>
</evidence>
<keyword evidence="3" id="KW-1003">Cell membrane</keyword>
<keyword evidence="10" id="KW-1185">Reference proteome</keyword>
<dbReference type="EMBL" id="CCDI010000003">
    <property type="protein sequence ID" value="CDQ24490.1"/>
    <property type="molecule type" value="Genomic_DNA"/>
</dbReference>
<dbReference type="OrthoDB" id="1653857at2"/>
<evidence type="ECO:0000256" key="1">
    <source>
        <dbReference type="ARBA" id="ARBA00004651"/>
    </source>
</evidence>
<accession>A0A024P6I2</accession>
<dbReference type="AlphaFoldDB" id="A0A024P6I2"/>
<feature type="transmembrane region" description="Helical" evidence="8">
    <location>
        <begin position="140"/>
        <end position="161"/>
    </location>
</feature>
<evidence type="ECO:0000256" key="2">
    <source>
        <dbReference type="ARBA" id="ARBA00007776"/>
    </source>
</evidence>
<dbReference type="InterPro" id="IPR007227">
    <property type="entry name" value="Cell_shape_determining_MreD"/>
</dbReference>
<feature type="transmembrane region" description="Helical" evidence="8">
    <location>
        <begin position="103"/>
        <end position="128"/>
    </location>
</feature>
<keyword evidence="4 8" id="KW-0812">Transmembrane</keyword>
<dbReference type="GO" id="GO:0005886">
    <property type="term" value="C:plasma membrane"/>
    <property type="evidence" value="ECO:0007669"/>
    <property type="project" value="UniProtKB-SubCell"/>
</dbReference>
<dbReference type="RefSeq" id="WP_051744267.1">
    <property type="nucleotide sequence ID" value="NZ_CCDH010000001.1"/>
</dbReference>
<evidence type="ECO:0000256" key="4">
    <source>
        <dbReference type="ARBA" id="ARBA00022692"/>
    </source>
</evidence>
<evidence type="ECO:0000256" key="8">
    <source>
        <dbReference type="SAM" id="Phobius"/>
    </source>
</evidence>
<dbReference type="Pfam" id="PF04093">
    <property type="entry name" value="MreD"/>
    <property type="match status" value="1"/>
</dbReference>
<evidence type="ECO:0000256" key="5">
    <source>
        <dbReference type="ARBA" id="ARBA00022960"/>
    </source>
</evidence>
<name>A0A024P6I2_9BACI</name>
<organism evidence="9 10">
    <name type="scientific">Halobacillus karajensis</name>
    <dbReference type="NCBI Taxonomy" id="195088"/>
    <lineage>
        <taxon>Bacteria</taxon>
        <taxon>Bacillati</taxon>
        <taxon>Bacillota</taxon>
        <taxon>Bacilli</taxon>
        <taxon>Bacillales</taxon>
        <taxon>Bacillaceae</taxon>
        <taxon>Halobacillus</taxon>
    </lineage>
</organism>
<evidence type="ECO:0000313" key="10">
    <source>
        <dbReference type="Proteomes" id="UP000028868"/>
    </source>
</evidence>
<comment type="subcellular location">
    <subcellularLocation>
        <location evidence="1">Cell membrane</location>
        <topology evidence="1">Multi-pass membrane protein</topology>
    </subcellularLocation>
</comment>
<reference evidence="9 10" key="2">
    <citation type="submission" date="2014-05" db="EMBL/GenBank/DDBJ databases">
        <title>Draft genome sequence of Halobacillus karajensis HK-03.</title>
        <authorList>
            <person name="Khelaifia S."/>
            <person name="Croce O."/>
            <person name="Lagier J.C."/>
            <person name="Raoult D."/>
        </authorList>
    </citation>
    <scope>NUCLEOTIDE SEQUENCE [LARGE SCALE GENOMIC DNA]</scope>
    <source>
        <strain evidence="9 10">HD-03</strain>
    </source>
</reference>